<evidence type="ECO:0000256" key="2">
    <source>
        <dbReference type="SAM" id="SignalP"/>
    </source>
</evidence>
<name>A0AAF0JA08_9BASI</name>
<proteinExistence type="predicted"/>
<dbReference type="AlphaFoldDB" id="A0AAF0JA08"/>
<evidence type="ECO:0000313" key="3">
    <source>
        <dbReference type="EMBL" id="WFD38174.1"/>
    </source>
</evidence>
<reference evidence="3" key="1">
    <citation type="submission" date="2023-03" db="EMBL/GenBank/DDBJ databases">
        <title>Mating type loci evolution in Malassezia.</title>
        <authorList>
            <person name="Coelho M.A."/>
        </authorList>
    </citation>
    <scope>NUCLEOTIDE SEQUENCE</scope>
    <source>
        <strain evidence="3">CBS 9431</strain>
    </source>
</reference>
<evidence type="ECO:0000256" key="1">
    <source>
        <dbReference type="SAM" id="MobiDB-lite"/>
    </source>
</evidence>
<feature type="region of interest" description="Disordered" evidence="1">
    <location>
        <begin position="416"/>
        <end position="443"/>
    </location>
</feature>
<feature type="signal peptide" evidence="2">
    <location>
        <begin position="1"/>
        <end position="20"/>
    </location>
</feature>
<dbReference type="RefSeq" id="XP_060121071.1">
    <property type="nucleotide sequence ID" value="XM_060265088.1"/>
</dbReference>
<dbReference type="EMBL" id="CP119958">
    <property type="protein sequence ID" value="WFD38174.1"/>
    <property type="molecule type" value="Genomic_DNA"/>
</dbReference>
<accession>A0AAF0JA08</accession>
<dbReference type="Proteomes" id="UP001217754">
    <property type="component" value="Chromosome 1"/>
</dbReference>
<dbReference type="GeneID" id="85224771"/>
<keyword evidence="2" id="KW-0732">Signal</keyword>
<gene>
    <name evidence="3" type="ORF">MJAP1_001122</name>
</gene>
<keyword evidence="4" id="KW-1185">Reference proteome</keyword>
<evidence type="ECO:0008006" key="5">
    <source>
        <dbReference type="Google" id="ProtNLM"/>
    </source>
</evidence>
<evidence type="ECO:0000313" key="4">
    <source>
        <dbReference type="Proteomes" id="UP001217754"/>
    </source>
</evidence>
<sequence length="443" mass="49926">MIFFRSLPLLLAAFVANACAANPLATKDQRDIDELSIALYKTHQFDSLKQDARNQYIKTLKKYHVPITKQVNTDIDLAMDELLFNTIQKSANGDPGNPKLTWTDTAARTHDWFGLNVPGSRYSYDNPDCFYRVVPISDKYSYKLHGRRYNNGTADSSFSLISNPNSQGTVHAIYGKDIQVNDDGTYTITIDSSDSKNPNHLKSDWRVVQLFIRHNVGDWSKETPDELTIEVTKKPNPKDVKPFTNASIIAATKNNLKQSTFFYGFGALDFKTFSLKTNEVKTPQQSQWLGTLTSQAQSFGHYNLSDDEALVVTLTKGKADYFVVPACTVGLITTHPGKQQVSLNNYQSVQNKNGTYTYVYSKEDPGVHNWIDTSGRPQGVTMVRWQGLATSGNSDNGIRVQSQVVKLNQLSHVLPSDTKRVSSSERKRQLQKRLSDYNRLHYQ</sequence>
<feature type="compositionally biased region" description="Basic and acidic residues" evidence="1">
    <location>
        <begin position="417"/>
        <end position="443"/>
    </location>
</feature>
<feature type="chain" id="PRO_5041962127" description="DUF1214 domain-containing protein" evidence="2">
    <location>
        <begin position="21"/>
        <end position="443"/>
    </location>
</feature>
<protein>
    <recommendedName>
        <fullName evidence="5">DUF1214 domain-containing protein</fullName>
    </recommendedName>
</protein>
<organism evidence="3 4">
    <name type="scientific">Malassezia japonica</name>
    <dbReference type="NCBI Taxonomy" id="223818"/>
    <lineage>
        <taxon>Eukaryota</taxon>
        <taxon>Fungi</taxon>
        <taxon>Dikarya</taxon>
        <taxon>Basidiomycota</taxon>
        <taxon>Ustilaginomycotina</taxon>
        <taxon>Malasseziomycetes</taxon>
        <taxon>Malasseziales</taxon>
        <taxon>Malasseziaceae</taxon>
        <taxon>Malassezia</taxon>
    </lineage>
</organism>